<sequence>MYYIEGERHMKKIKIPYFVAIEIQEAKQHVISTVEVLKRIHNTSQDNEELKSWLKIEGNSVKLFVAVEEDYDVEYIDIFGAMEKLEAGYICCCIQEGMNTYYRFNSESAVYEQWFNEKNTHVDEWKKKDTDALENLKTGWYVVPKQCAEKMFKSETV</sequence>
<dbReference type="Proteomes" id="UP000220397">
    <property type="component" value="Unassembled WGS sequence"/>
</dbReference>
<organism evidence="1 2">
    <name type="scientific">Bacillus thuringiensis</name>
    <dbReference type="NCBI Taxonomy" id="1428"/>
    <lineage>
        <taxon>Bacteria</taxon>
        <taxon>Bacillati</taxon>
        <taxon>Bacillota</taxon>
        <taxon>Bacilli</taxon>
        <taxon>Bacillales</taxon>
        <taxon>Bacillaceae</taxon>
        <taxon>Bacillus</taxon>
        <taxon>Bacillus cereus group</taxon>
    </lineage>
</organism>
<evidence type="ECO:0000313" key="2">
    <source>
        <dbReference type="Proteomes" id="UP000220397"/>
    </source>
</evidence>
<comment type="caution">
    <text evidence="1">The sequence shown here is derived from an EMBL/GenBank/DDBJ whole genome shotgun (WGS) entry which is preliminary data.</text>
</comment>
<dbReference type="AlphaFoldDB" id="A0A9X6Z5R6"/>
<dbReference type="EMBL" id="NTUS01000013">
    <property type="protein sequence ID" value="PFB09074.1"/>
    <property type="molecule type" value="Genomic_DNA"/>
</dbReference>
<gene>
    <name evidence="1" type="ORF">CN398_05400</name>
</gene>
<reference evidence="1 2" key="1">
    <citation type="submission" date="2017-09" db="EMBL/GenBank/DDBJ databases">
        <title>Large-scale bioinformatics analysis of Bacillus genomes uncovers conserved roles of natural products in bacterial physiology.</title>
        <authorList>
            <consortium name="Agbiome Team Llc"/>
            <person name="Bleich R.M."/>
            <person name="Kirk G.J."/>
            <person name="Santa Maria K.C."/>
            <person name="Allen S.E."/>
            <person name="Farag S."/>
            <person name="Shank E.A."/>
            <person name="Bowers A."/>
        </authorList>
    </citation>
    <scope>NUCLEOTIDE SEQUENCE [LARGE SCALE GENOMIC DNA]</scope>
    <source>
        <strain evidence="1 2">AFS015413</strain>
    </source>
</reference>
<name>A0A9X6Z5R6_BACTU</name>
<accession>A0A9X6Z5R6</accession>
<evidence type="ECO:0000313" key="1">
    <source>
        <dbReference type="EMBL" id="PFB09074.1"/>
    </source>
</evidence>
<proteinExistence type="predicted"/>
<protein>
    <submittedName>
        <fullName evidence="1">Uncharacterized protein</fullName>
    </submittedName>
</protein>